<protein>
    <submittedName>
        <fullName evidence="1">Uncharacterized protein</fullName>
    </submittedName>
</protein>
<keyword evidence="2" id="KW-1185">Reference proteome</keyword>
<accession>A0A840RRC1</accession>
<dbReference type="RefSeq" id="WP_168053376.1">
    <property type="nucleotide sequence ID" value="NZ_JAAOZT010000002.1"/>
</dbReference>
<dbReference type="EMBL" id="JACHHQ010000001">
    <property type="protein sequence ID" value="MBB5199029.1"/>
    <property type="molecule type" value="Genomic_DNA"/>
</dbReference>
<evidence type="ECO:0000313" key="2">
    <source>
        <dbReference type="Proteomes" id="UP000571084"/>
    </source>
</evidence>
<name>A0A840RRC1_9BURK</name>
<gene>
    <name evidence="1" type="ORF">HNR39_000839</name>
</gene>
<proteinExistence type="predicted"/>
<dbReference type="AlphaFoldDB" id="A0A840RRC1"/>
<sequence length="96" mass="10457">MTPAQIFDCLAGVSDEGKCALAKAYGEGHAELRRIFCEALLDENKSHALTPLQRFRLLFGTCTNRTSAASNAFLEGQAGPMQVFCDIFLNEDNPTS</sequence>
<comment type="caution">
    <text evidence="1">The sequence shown here is derived from an EMBL/GenBank/DDBJ whole genome shotgun (WGS) entry which is preliminary data.</text>
</comment>
<organism evidence="1 2">
    <name type="scientific">Glaciimonas immobilis</name>
    <dbReference type="NCBI Taxonomy" id="728004"/>
    <lineage>
        <taxon>Bacteria</taxon>
        <taxon>Pseudomonadati</taxon>
        <taxon>Pseudomonadota</taxon>
        <taxon>Betaproteobacteria</taxon>
        <taxon>Burkholderiales</taxon>
        <taxon>Oxalobacteraceae</taxon>
        <taxon>Glaciimonas</taxon>
    </lineage>
</organism>
<evidence type="ECO:0000313" key="1">
    <source>
        <dbReference type="EMBL" id="MBB5199029.1"/>
    </source>
</evidence>
<reference evidence="1 2" key="1">
    <citation type="submission" date="2020-08" db="EMBL/GenBank/DDBJ databases">
        <title>Genomic Encyclopedia of Type Strains, Phase IV (KMG-IV): sequencing the most valuable type-strain genomes for metagenomic binning, comparative biology and taxonomic classification.</title>
        <authorList>
            <person name="Goeker M."/>
        </authorList>
    </citation>
    <scope>NUCLEOTIDE SEQUENCE [LARGE SCALE GENOMIC DNA]</scope>
    <source>
        <strain evidence="1 2">DSM 23240</strain>
    </source>
</reference>
<dbReference type="Proteomes" id="UP000571084">
    <property type="component" value="Unassembled WGS sequence"/>
</dbReference>